<dbReference type="InterPro" id="IPR011990">
    <property type="entry name" value="TPR-like_helical_dom_sf"/>
</dbReference>
<dbReference type="Pfam" id="PF13041">
    <property type="entry name" value="PPR_2"/>
    <property type="match status" value="1"/>
</dbReference>
<dbReference type="InterPro" id="IPR050872">
    <property type="entry name" value="PPR_P_subfamily"/>
</dbReference>
<name>A0A1Y2LY14_EPING</name>
<evidence type="ECO:0000256" key="1">
    <source>
        <dbReference type="ARBA" id="ARBA00007626"/>
    </source>
</evidence>
<evidence type="ECO:0008006" key="6">
    <source>
        <dbReference type="Google" id="ProtNLM"/>
    </source>
</evidence>
<reference evidence="4 5" key="1">
    <citation type="journal article" date="2017" name="Genome Announc.">
        <title>Genome sequence of the saprophytic ascomycete Epicoccum nigrum ICMP 19927 strain isolated from New Zealand.</title>
        <authorList>
            <person name="Fokin M."/>
            <person name="Fleetwood D."/>
            <person name="Weir B.S."/>
            <person name="Villas-Boas S.G."/>
        </authorList>
    </citation>
    <scope>NUCLEOTIDE SEQUENCE [LARGE SCALE GENOMIC DNA]</scope>
    <source>
        <strain evidence="4 5">ICMP 19927</strain>
    </source>
</reference>
<feature type="region of interest" description="Disordered" evidence="3">
    <location>
        <begin position="907"/>
        <end position="989"/>
    </location>
</feature>
<accession>A0A1Y2LY14</accession>
<feature type="compositionally biased region" description="Basic and acidic residues" evidence="3">
    <location>
        <begin position="54"/>
        <end position="76"/>
    </location>
</feature>
<dbReference type="InParanoid" id="A0A1Y2LY14"/>
<dbReference type="PANTHER" id="PTHR46128:SF329">
    <property type="entry name" value="MITOCHONDRIAL GROUP I INTRON SPLICING FACTOR DMR1"/>
    <property type="match status" value="1"/>
</dbReference>
<feature type="compositionally biased region" description="Low complexity" evidence="3">
    <location>
        <begin position="911"/>
        <end position="922"/>
    </location>
</feature>
<comment type="similarity">
    <text evidence="1">Belongs to the PPR family. P subfamily.</text>
</comment>
<gene>
    <name evidence="4" type="ORF">B5807_06871</name>
</gene>
<evidence type="ECO:0000313" key="4">
    <source>
        <dbReference type="EMBL" id="OSS48740.1"/>
    </source>
</evidence>
<dbReference type="Pfam" id="PF01535">
    <property type="entry name" value="PPR"/>
    <property type="match status" value="2"/>
</dbReference>
<feature type="compositionally biased region" description="Polar residues" evidence="3">
    <location>
        <begin position="39"/>
        <end position="53"/>
    </location>
</feature>
<dbReference type="NCBIfam" id="TIGR00756">
    <property type="entry name" value="PPR"/>
    <property type="match status" value="2"/>
</dbReference>
<keyword evidence="5" id="KW-1185">Reference proteome</keyword>
<proteinExistence type="inferred from homology"/>
<evidence type="ECO:0000256" key="2">
    <source>
        <dbReference type="PROSITE-ProRule" id="PRU00708"/>
    </source>
</evidence>
<feature type="repeat" description="PPR" evidence="2">
    <location>
        <begin position="628"/>
        <end position="662"/>
    </location>
</feature>
<dbReference type="Proteomes" id="UP000193240">
    <property type="component" value="Unassembled WGS sequence"/>
</dbReference>
<dbReference type="STRING" id="105696.A0A1Y2LY14"/>
<feature type="compositionally biased region" description="Basic and acidic residues" evidence="3">
    <location>
        <begin position="108"/>
        <end position="117"/>
    </location>
</feature>
<organism evidence="4 5">
    <name type="scientific">Epicoccum nigrum</name>
    <name type="common">Soil fungus</name>
    <name type="synonym">Epicoccum purpurascens</name>
    <dbReference type="NCBI Taxonomy" id="105696"/>
    <lineage>
        <taxon>Eukaryota</taxon>
        <taxon>Fungi</taxon>
        <taxon>Dikarya</taxon>
        <taxon>Ascomycota</taxon>
        <taxon>Pezizomycotina</taxon>
        <taxon>Dothideomycetes</taxon>
        <taxon>Pleosporomycetidae</taxon>
        <taxon>Pleosporales</taxon>
        <taxon>Pleosporineae</taxon>
        <taxon>Didymellaceae</taxon>
        <taxon>Epicoccum</taxon>
    </lineage>
</organism>
<evidence type="ECO:0000256" key="3">
    <source>
        <dbReference type="SAM" id="MobiDB-lite"/>
    </source>
</evidence>
<dbReference type="InterPro" id="IPR002885">
    <property type="entry name" value="PPR_rpt"/>
</dbReference>
<dbReference type="PANTHER" id="PTHR46128">
    <property type="entry name" value="MITOCHONDRIAL GROUP I INTRON SPLICING FACTOR CCM1"/>
    <property type="match status" value="1"/>
</dbReference>
<feature type="region of interest" description="Disordered" evidence="3">
    <location>
        <begin position="36"/>
        <end position="117"/>
    </location>
</feature>
<dbReference type="Gene3D" id="1.25.40.10">
    <property type="entry name" value="Tetratricopeptide repeat domain"/>
    <property type="match status" value="3"/>
</dbReference>
<protein>
    <recommendedName>
        <fullName evidence="6">Pentacotripeptide-repeat region of PRORP domain-containing protein</fullName>
    </recommendedName>
</protein>
<feature type="compositionally biased region" description="Low complexity" evidence="3">
    <location>
        <begin position="940"/>
        <end position="956"/>
    </location>
</feature>
<dbReference type="OMA" id="NYAWTTR"/>
<dbReference type="AlphaFoldDB" id="A0A1Y2LY14"/>
<sequence length="989" mass="109819">MLGSHVRRQCRARLTLQRAPSQISQWQSRATLISFRKAQPQSSAEQTETPQQADESRPVPETKQRPTYDLFDRSDIQPEASQPPRVSRYSRYFREKTENAPETPAAAPKEERRHVESEPSDYTAIVLSSLYRNSVKAGWHKFDQIYTSADCEALTKPSTLDIQNINTKRFFGHVLGQVFKEFCEGQGESPVTPTTVLFKYEQLGVAPPGLWIKGVIEPLTYKVVLAANGANTQSQRDLPSLLSELISVWRLFFQCKGIANKPLDAVSTEWNLPTVDAIPLVFENADFMYRLQEFHPRAVGSSTLGFCAIYMFILSDAIASSESLRQQAAPFQDVLVRVLAGSRTNAVFKHSTSSKTFQALPEEVQIEIIREVESAPLKALTALGRGPQDSGEISSNLKLTSPARATTDLESFNLKAVNRAIEAKASPVVLENIWKRIVREYTTDGKTAIPPSIYNAFLSGYLILRQAPRSVEIWNHMIKNGVRPEMPTWVSMLEGCGKAKDLDGFNAMWQRMLSAGIEPDNYAWTTRVHGLMSFRQIDAGLRALEDMGRRWRSAENIAMDPNARNSKGAKNTRTKMVNNCTKPTVEAVNGAMSGIIGLPRSARIHPQTRKEYVQKILKWGLQFGIEPDTRTYNILVKLYIDAGETATASKVLQQMEAKGIQADIATHTMLVDAAFGNGSLDDLSEPERADRLIQVFEALEAGGVRLNDFIYATAIDRLLKQYGSHSAAHTLVDHMRSRNLSPSAHIYTSLITHYFQESPPAIPAVDALLQHIFDSPHTDSDKTFFDRALEGYATHAEIGKMMSVLTRMSKLGHHPSFRALTTVIRALVEAGDADRARFIVRDVRRGEGIATGGVTGAFNDESHFLRIADQLGLVPGSEGERMGDAFKMREGMRVLDERIEGAILEERSRAGQGQSQSQSQSQNQTLAESVEPEVEELSRQEAPVPLQEVPVQQVSEKTTVTAGEAALGPVEEDVHGFLTSEDKEAAPPR</sequence>
<evidence type="ECO:0000313" key="5">
    <source>
        <dbReference type="Proteomes" id="UP000193240"/>
    </source>
</evidence>
<feature type="repeat" description="PPR" evidence="2">
    <location>
        <begin position="485"/>
        <end position="519"/>
    </location>
</feature>
<feature type="compositionally biased region" description="Basic and acidic residues" evidence="3">
    <location>
        <begin position="972"/>
        <end position="989"/>
    </location>
</feature>
<dbReference type="PROSITE" id="PS51375">
    <property type="entry name" value="PPR"/>
    <property type="match status" value="3"/>
</dbReference>
<dbReference type="EMBL" id="KZ107845">
    <property type="protein sequence ID" value="OSS48740.1"/>
    <property type="molecule type" value="Genomic_DNA"/>
</dbReference>
<feature type="repeat" description="PPR" evidence="2">
    <location>
        <begin position="450"/>
        <end position="484"/>
    </location>
</feature>